<organism evidence="3 4">
    <name type="scientific">Pelusios castaneus</name>
    <name type="common">West African mud turtle</name>
    <dbReference type="NCBI Taxonomy" id="367368"/>
    <lineage>
        <taxon>Eukaryota</taxon>
        <taxon>Metazoa</taxon>
        <taxon>Chordata</taxon>
        <taxon>Craniata</taxon>
        <taxon>Vertebrata</taxon>
        <taxon>Euteleostomi</taxon>
        <taxon>Archelosauria</taxon>
        <taxon>Testudinata</taxon>
        <taxon>Testudines</taxon>
        <taxon>Pleurodira</taxon>
        <taxon>Pelomedusidae</taxon>
        <taxon>Pelusios</taxon>
    </lineage>
</organism>
<feature type="compositionally biased region" description="Polar residues" evidence="1">
    <location>
        <begin position="87"/>
        <end position="99"/>
    </location>
</feature>
<protein>
    <recommendedName>
        <fullName evidence="2">Peroxisomal membrane protein PEX14-like KPWE domain-containing protein</fullName>
    </recommendedName>
</protein>
<dbReference type="Proteomes" id="UP000694393">
    <property type="component" value="Unplaced"/>
</dbReference>
<dbReference type="AlphaFoldDB" id="A0A8C8STN6"/>
<dbReference type="Ensembl" id="ENSPCET00000025632.1">
    <property type="protein sequence ID" value="ENSPCEP00000024801.1"/>
    <property type="gene ID" value="ENSPCEG00000018735.1"/>
</dbReference>
<name>A0A8C8STN6_9SAUR</name>
<evidence type="ECO:0000313" key="3">
    <source>
        <dbReference type="Ensembl" id="ENSPCEP00000024801.1"/>
    </source>
</evidence>
<reference evidence="3" key="2">
    <citation type="submission" date="2025-09" db="UniProtKB">
        <authorList>
            <consortium name="Ensembl"/>
        </authorList>
    </citation>
    <scope>IDENTIFICATION</scope>
</reference>
<dbReference type="PANTHER" id="PTHR40657">
    <property type="entry name" value="HYPOTHETICAL PROTEIN LOC681367"/>
    <property type="match status" value="1"/>
</dbReference>
<proteinExistence type="predicted"/>
<dbReference type="PANTHER" id="PTHR40657:SF1">
    <property type="entry name" value="RIKEN CDNA 2310039H08 GENE"/>
    <property type="match status" value="1"/>
</dbReference>
<keyword evidence="4" id="KW-1185">Reference proteome</keyword>
<dbReference type="InterPro" id="IPR039995">
    <property type="entry name" value="PEX39"/>
</dbReference>
<sequence length="105" mass="11094">LPFPPPPSCSGTCRSSSPPPPATVLRLVRGGRELPGLRRPRVTASLASPTASRLPRQPKPWERPAAALDPGSAQPKLTRLFPAETAPGTQGTPPSQRWSHPTAHA</sequence>
<evidence type="ECO:0000256" key="1">
    <source>
        <dbReference type="SAM" id="MobiDB-lite"/>
    </source>
</evidence>
<accession>A0A8C8STN6</accession>
<evidence type="ECO:0000313" key="4">
    <source>
        <dbReference type="Proteomes" id="UP000694393"/>
    </source>
</evidence>
<reference evidence="3" key="1">
    <citation type="submission" date="2025-08" db="UniProtKB">
        <authorList>
            <consortium name="Ensembl"/>
        </authorList>
    </citation>
    <scope>IDENTIFICATION</scope>
</reference>
<dbReference type="Pfam" id="PF17733">
    <property type="entry name" value="KPWE_dom"/>
    <property type="match status" value="1"/>
</dbReference>
<dbReference type="InterPro" id="IPR040554">
    <property type="entry name" value="KPWE_PEX14_dom"/>
</dbReference>
<feature type="region of interest" description="Disordered" evidence="1">
    <location>
        <begin position="1"/>
        <end position="105"/>
    </location>
</feature>
<feature type="domain" description="Peroxisomal membrane protein PEX14-like KPWE" evidence="2">
    <location>
        <begin position="22"/>
        <end position="63"/>
    </location>
</feature>
<evidence type="ECO:0000259" key="2">
    <source>
        <dbReference type="Pfam" id="PF17733"/>
    </source>
</evidence>